<dbReference type="InterPro" id="IPR059026">
    <property type="entry name" value="LpqB_N"/>
</dbReference>
<keyword evidence="5" id="KW-1185">Reference proteome</keyword>
<dbReference type="Pfam" id="PF10647">
    <property type="entry name" value="Gmad1"/>
    <property type="match status" value="1"/>
</dbReference>
<dbReference type="RefSeq" id="WP_093836507.1">
    <property type="nucleotide sequence ID" value="NZ_FOLM01000001.1"/>
</dbReference>
<dbReference type="PROSITE" id="PS51257">
    <property type="entry name" value="PROKAR_LIPOPROTEIN"/>
    <property type="match status" value="1"/>
</dbReference>
<gene>
    <name evidence="4" type="ORF">SAMN05421773_10110</name>
</gene>
<feature type="region of interest" description="Disordered" evidence="1">
    <location>
        <begin position="400"/>
        <end position="464"/>
    </location>
</feature>
<dbReference type="InterPro" id="IPR018910">
    <property type="entry name" value="LpqB_C"/>
</dbReference>
<dbReference type="OrthoDB" id="3226781at2"/>
<evidence type="ECO:0000256" key="1">
    <source>
        <dbReference type="SAM" id="MobiDB-lite"/>
    </source>
</evidence>
<dbReference type="Proteomes" id="UP000199207">
    <property type="component" value="Unassembled WGS sequence"/>
</dbReference>
<keyword evidence="4" id="KW-0449">Lipoprotein</keyword>
<proteinExistence type="predicted"/>
<name>A0A1I1DWV9_9ACTN</name>
<evidence type="ECO:0000259" key="3">
    <source>
        <dbReference type="Pfam" id="PF25976"/>
    </source>
</evidence>
<feature type="domain" description="Lipoprotein LpqB C-terminal" evidence="2">
    <location>
        <begin position="448"/>
        <end position="655"/>
    </location>
</feature>
<evidence type="ECO:0000313" key="4">
    <source>
        <dbReference type="EMBL" id="SFB79307.1"/>
    </source>
</evidence>
<dbReference type="Pfam" id="PF25976">
    <property type="entry name" value="LpqB_N"/>
    <property type="match status" value="1"/>
</dbReference>
<dbReference type="EMBL" id="FOLM01000001">
    <property type="protein sequence ID" value="SFB79307.1"/>
    <property type="molecule type" value="Genomic_DNA"/>
</dbReference>
<protein>
    <submittedName>
        <fullName evidence="4">Lipoprotein LpqB beta-propeller domain-containing protein</fullName>
    </submittedName>
</protein>
<dbReference type="STRING" id="910347.SAMN05421773_10110"/>
<reference evidence="4 5" key="1">
    <citation type="submission" date="2016-10" db="EMBL/GenBank/DDBJ databases">
        <authorList>
            <person name="de Groot N.N."/>
        </authorList>
    </citation>
    <scope>NUCLEOTIDE SEQUENCE [LARGE SCALE GENOMIC DNA]</scope>
    <source>
        <strain evidence="4 5">CGMCC 4.5739</strain>
    </source>
</reference>
<sequence>MTAEGREGRRRRGRAARRLLGCAAGALLLAGCASMPGSGDVHRVDSAQRPEGDGQVRVFGVPPEEGAVPQEIVLGFLEATTSDEADFATARQYLTPQAQDTWRPLASTTVLRGSPLPTSLGGEQTDDGESRLFEVTGTRLATVDEGRVFHPDDETYRGQFRLRLVDGEWRINELPDGLVLAEEDFRRNYRTVDTYFFADAGAAAAEVPRVADTLVPDPVFVRSRVDPVGEAVSMVLRGPSEWLAPVVRSYFPASARPAGDQRLTVTEAGLLSVRLTGVPEDLPAGRCERMAAQVLFTVRDLGVGEPGVVELADEDGSRHCSLTESEALNWRPGLLVGSQDRQYFLNEDRRLVSVGEEADQARVVPGPLQDAQLRSVAVSRDEELAAGVSVGGAELYVAGLTGSEPLPEPVHVTEPGGEGPGADGNEGENGSENGSGGEDPGGEEPETEPGGLSTPGWDGLGDLWFADRGGDPGLYRIPGGTGEAVPVTVEGLRASQRIEEVRPASDGVRIALLLSRGDKRTLYLGRVERTPAAGAAEAGSAVEAARGTDHVVTVRDLRPVTPHLDNVTAAAWAGDSRLVVVGRPADGVEQLQFVSTDGAAVNTPSLPGLGEVTGVAASEEEKRPLLAEVAEGVVRQRPDGQWQILAPGGSDPVYPG</sequence>
<dbReference type="SUPFAM" id="SSF82171">
    <property type="entry name" value="DPP6 N-terminal domain-like"/>
    <property type="match status" value="1"/>
</dbReference>
<organism evidence="4 5">
    <name type="scientific">Streptomyces aidingensis</name>
    <dbReference type="NCBI Taxonomy" id="910347"/>
    <lineage>
        <taxon>Bacteria</taxon>
        <taxon>Bacillati</taxon>
        <taxon>Actinomycetota</taxon>
        <taxon>Actinomycetes</taxon>
        <taxon>Kitasatosporales</taxon>
        <taxon>Streptomycetaceae</taxon>
        <taxon>Streptomyces</taxon>
    </lineage>
</organism>
<evidence type="ECO:0000259" key="2">
    <source>
        <dbReference type="Pfam" id="PF10647"/>
    </source>
</evidence>
<dbReference type="AlphaFoldDB" id="A0A1I1DWV9"/>
<feature type="domain" description="Lipoprotein LpqB N-terminal" evidence="3">
    <location>
        <begin position="62"/>
        <end position="186"/>
    </location>
</feature>
<accession>A0A1I1DWV9</accession>
<evidence type="ECO:0000313" key="5">
    <source>
        <dbReference type="Proteomes" id="UP000199207"/>
    </source>
</evidence>